<dbReference type="AlphaFoldDB" id="A0A0H2R518"/>
<name>A0A0H2R518_9AGAM</name>
<evidence type="ECO:0000313" key="2">
    <source>
        <dbReference type="Proteomes" id="UP000053477"/>
    </source>
</evidence>
<sequence length="180" mass="19853">MINVLSDRLTGKPSSTWTRCDCGNSSLLLLLPYEPGLSDRTCLYAIQASGRNEASETRTCSLFRSNLGTDGRSLDKKKCVGYKLVLPPFNGVTTICKERSNLLVLSTEPGLSYRRSHCFSSGSQSRKNTLDISLSTERLEFTSKNNACILTFLLSFMAQCLPFAALAKCVQILLAKIHED</sequence>
<organism evidence="1 2">
    <name type="scientific">Schizopora paradoxa</name>
    <dbReference type="NCBI Taxonomy" id="27342"/>
    <lineage>
        <taxon>Eukaryota</taxon>
        <taxon>Fungi</taxon>
        <taxon>Dikarya</taxon>
        <taxon>Basidiomycota</taxon>
        <taxon>Agaricomycotina</taxon>
        <taxon>Agaricomycetes</taxon>
        <taxon>Hymenochaetales</taxon>
        <taxon>Schizoporaceae</taxon>
        <taxon>Schizopora</taxon>
    </lineage>
</organism>
<keyword evidence="2" id="KW-1185">Reference proteome</keyword>
<dbReference type="EMBL" id="KQ086209">
    <property type="protein sequence ID" value="KLO06417.1"/>
    <property type="molecule type" value="Genomic_DNA"/>
</dbReference>
<dbReference type="InParanoid" id="A0A0H2R518"/>
<accession>A0A0H2R518</accession>
<reference evidence="1 2" key="1">
    <citation type="submission" date="2015-04" db="EMBL/GenBank/DDBJ databases">
        <title>Complete genome sequence of Schizopora paradoxa KUC8140, a cosmopolitan wood degrader in East Asia.</title>
        <authorList>
            <consortium name="DOE Joint Genome Institute"/>
            <person name="Min B."/>
            <person name="Park H."/>
            <person name="Jang Y."/>
            <person name="Kim J.-J."/>
            <person name="Kim K.H."/>
            <person name="Pangilinan J."/>
            <person name="Lipzen A."/>
            <person name="Riley R."/>
            <person name="Grigoriev I.V."/>
            <person name="Spatafora J.W."/>
            <person name="Choi I.-G."/>
        </authorList>
    </citation>
    <scope>NUCLEOTIDE SEQUENCE [LARGE SCALE GENOMIC DNA]</scope>
    <source>
        <strain evidence="1 2">KUC8140</strain>
    </source>
</reference>
<protein>
    <submittedName>
        <fullName evidence="1">Uncharacterized protein</fullName>
    </submittedName>
</protein>
<gene>
    <name evidence="1" type="ORF">SCHPADRAFT_691129</name>
</gene>
<proteinExistence type="predicted"/>
<dbReference type="Proteomes" id="UP000053477">
    <property type="component" value="Unassembled WGS sequence"/>
</dbReference>
<evidence type="ECO:0000313" key="1">
    <source>
        <dbReference type="EMBL" id="KLO06417.1"/>
    </source>
</evidence>